<gene>
    <name evidence="1" type="ORF">SVUK_LOCUS20278</name>
</gene>
<organism evidence="1 2">
    <name type="scientific">Strongylus vulgaris</name>
    <name type="common">Blood worm</name>
    <dbReference type="NCBI Taxonomy" id="40348"/>
    <lineage>
        <taxon>Eukaryota</taxon>
        <taxon>Metazoa</taxon>
        <taxon>Ecdysozoa</taxon>
        <taxon>Nematoda</taxon>
        <taxon>Chromadorea</taxon>
        <taxon>Rhabditida</taxon>
        <taxon>Rhabditina</taxon>
        <taxon>Rhabditomorpha</taxon>
        <taxon>Strongyloidea</taxon>
        <taxon>Strongylidae</taxon>
        <taxon>Strongylus</taxon>
    </lineage>
</organism>
<name>A0A3P7JI30_STRVU</name>
<accession>A0A3P7JI30</accession>
<evidence type="ECO:0000313" key="2">
    <source>
        <dbReference type="Proteomes" id="UP000270094"/>
    </source>
</evidence>
<sequence>MQKLGQKNVNFQVNLWTNNSSQWPPTSSSII</sequence>
<reference evidence="1 2" key="1">
    <citation type="submission" date="2018-11" db="EMBL/GenBank/DDBJ databases">
        <authorList>
            <consortium name="Pathogen Informatics"/>
        </authorList>
    </citation>
    <scope>NUCLEOTIDE SEQUENCE [LARGE SCALE GENOMIC DNA]</scope>
</reference>
<keyword evidence="2" id="KW-1185">Reference proteome</keyword>
<dbReference type="Proteomes" id="UP000270094">
    <property type="component" value="Unassembled WGS sequence"/>
</dbReference>
<dbReference type="AlphaFoldDB" id="A0A3P7JI30"/>
<evidence type="ECO:0000313" key="1">
    <source>
        <dbReference type="EMBL" id="VDM85280.1"/>
    </source>
</evidence>
<protein>
    <submittedName>
        <fullName evidence="1">Uncharacterized protein</fullName>
    </submittedName>
</protein>
<proteinExistence type="predicted"/>
<dbReference type="EMBL" id="UYYB01138411">
    <property type="protein sequence ID" value="VDM85280.1"/>
    <property type="molecule type" value="Genomic_DNA"/>
</dbReference>